<dbReference type="PANTHER" id="PTHR21600:SF44">
    <property type="entry name" value="RIBOSOMAL LARGE SUBUNIT PSEUDOURIDINE SYNTHASE D"/>
    <property type="match status" value="1"/>
</dbReference>
<dbReference type="GO" id="GO:0009982">
    <property type="term" value="F:pseudouridine synthase activity"/>
    <property type="evidence" value="ECO:0007669"/>
    <property type="project" value="InterPro"/>
</dbReference>
<feature type="active site" evidence="2">
    <location>
        <position position="56"/>
    </location>
</feature>
<organism evidence="5 6">
    <name type="scientific">Aureispira anguillae</name>
    <dbReference type="NCBI Taxonomy" id="2864201"/>
    <lineage>
        <taxon>Bacteria</taxon>
        <taxon>Pseudomonadati</taxon>
        <taxon>Bacteroidota</taxon>
        <taxon>Saprospiria</taxon>
        <taxon>Saprospirales</taxon>
        <taxon>Saprospiraceae</taxon>
        <taxon>Aureispira</taxon>
    </lineage>
</organism>
<dbReference type="InterPro" id="IPR050188">
    <property type="entry name" value="RluA_PseudoU_synthase"/>
</dbReference>
<feature type="domain" description="Pseudouridine synthase RsuA/RluA-like" evidence="4">
    <location>
        <begin position="14"/>
        <end position="159"/>
    </location>
</feature>
<evidence type="ECO:0000313" key="6">
    <source>
        <dbReference type="Proteomes" id="UP001060919"/>
    </source>
</evidence>
<gene>
    <name evidence="5" type="ORF">AsAng_0017870</name>
</gene>
<dbReference type="InterPro" id="IPR006225">
    <property type="entry name" value="PsdUridine_synth_RluC/D"/>
</dbReference>
<dbReference type="KEGG" id="aup:AsAng_0017870"/>
<reference evidence="5" key="1">
    <citation type="submission" date="2022-09" db="EMBL/GenBank/DDBJ databases">
        <title>Aureispira anguillicida sp. nov., isolated from Leptocephalus of Japanese eel Anguilla japonica.</title>
        <authorList>
            <person name="Yuasa K."/>
            <person name="Mekata T."/>
            <person name="Ikunari K."/>
        </authorList>
    </citation>
    <scope>NUCLEOTIDE SEQUENCE</scope>
    <source>
        <strain evidence="5">EL160426</strain>
    </source>
</reference>
<evidence type="ECO:0000256" key="2">
    <source>
        <dbReference type="PIRSR" id="PIRSR606225-1"/>
    </source>
</evidence>
<protein>
    <recommendedName>
        <fullName evidence="3">Pseudouridine synthase</fullName>
        <ecNumber evidence="3">5.4.99.-</ecNumber>
    </recommendedName>
</protein>
<keyword evidence="6" id="KW-1185">Reference proteome</keyword>
<name>A0A916DR51_9BACT</name>
<dbReference type="Proteomes" id="UP001060919">
    <property type="component" value="Chromosome"/>
</dbReference>
<proteinExistence type="inferred from homology"/>
<dbReference type="Gene3D" id="3.30.2350.10">
    <property type="entry name" value="Pseudouridine synthase"/>
    <property type="match status" value="1"/>
</dbReference>
<dbReference type="InterPro" id="IPR006145">
    <property type="entry name" value="PsdUridine_synth_RsuA/RluA"/>
</dbReference>
<dbReference type="CDD" id="cd02869">
    <property type="entry name" value="PseudoU_synth_RluA_like"/>
    <property type="match status" value="1"/>
</dbReference>
<comment type="function">
    <text evidence="3">Responsible for synthesis of pseudouridine from uracil.</text>
</comment>
<comment type="catalytic activity">
    <reaction evidence="3">
        <text>a uridine in RNA = a pseudouridine in RNA</text>
        <dbReference type="Rhea" id="RHEA:48348"/>
        <dbReference type="Rhea" id="RHEA-COMP:12068"/>
        <dbReference type="Rhea" id="RHEA-COMP:12069"/>
        <dbReference type="ChEBI" id="CHEBI:65314"/>
        <dbReference type="ChEBI" id="CHEBI:65315"/>
    </reaction>
</comment>
<dbReference type="EC" id="5.4.99.-" evidence="3"/>
<comment type="similarity">
    <text evidence="1 3">Belongs to the pseudouridine synthase RluA family.</text>
</comment>
<dbReference type="Pfam" id="PF00849">
    <property type="entry name" value="PseudoU_synth_2"/>
    <property type="match status" value="1"/>
</dbReference>
<keyword evidence="3" id="KW-0413">Isomerase</keyword>
<dbReference type="RefSeq" id="WP_264792284.1">
    <property type="nucleotide sequence ID" value="NZ_AP026867.1"/>
</dbReference>
<evidence type="ECO:0000259" key="4">
    <source>
        <dbReference type="Pfam" id="PF00849"/>
    </source>
</evidence>
<dbReference type="AlphaFoldDB" id="A0A916DR51"/>
<dbReference type="EMBL" id="AP026867">
    <property type="protein sequence ID" value="BDS11076.1"/>
    <property type="molecule type" value="Genomic_DNA"/>
</dbReference>
<dbReference type="GO" id="GO:0000455">
    <property type="term" value="P:enzyme-directed rRNA pseudouridine synthesis"/>
    <property type="evidence" value="ECO:0007669"/>
    <property type="project" value="TreeGrafter"/>
</dbReference>
<dbReference type="SUPFAM" id="SSF55120">
    <property type="entry name" value="Pseudouridine synthase"/>
    <property type="match status" value="1"/>
</dbReference>
<evidence type="ECO:0000256" key="1">
    <source>
        <dbReference type="ARBA" id="ARBA00010876"/>
    </source>
</evidence>
<dbReference type="GO" id="GO:0140098">
    <property type="term" value="F:catalytic activity, acting on RNA"/>
    <property type="evidence" value="ECO:0007669"/>
    <property type="project" value="UniProtKB-ARBA"/>
</dbReference>
<dbReference type="NCBIfam" id="TIGR00005">
    <property type="entry name" value="rluA_subfam"/>
    <property type="match status" value="1"/>
</dbReference>
<dbReference type="InterPro" id="IPR020103">
    <property type="entry name" value="PsdUridine_synth_cat_dom_sf"/>
</dbReference>
<dbReference type="PANTHER" id="PTHR21600">
    <property type="entry name" value="MITOCHONDRIAL RNA PSEUDOURIDINE SYNTHASE"/>
    <property type="match status" value="1"/>
</dbReference>
<accession>A0A916DR51</accession>
<evidence type="ECO:0000313" key="5">
    <source>
        <dbReference type="EMBL" id="BDS11076.1"/>
    </source>
</evidence>
<sequence>MAKKDYTVLLEDEHLLIVNKRSGLLTIPDRYRADIPNLYHKLQAVYGEIYIVHRLDKGTSGLICFAKTKEAHRLLSLQFEAREPVKRYYAIVQGVPFEKEGIIDVGLSPNKEGGMHVDIKRGKPSVTEYQVIEAFGQFSLVEATILTGRTHQIRIHFKHLGHPLAVDALYANKSELYLSEIKRKRFNLKKNTDERPLLSRVPLHAHSLKLLHPVTNEPIDINCEVPKDMRAILSQLRKWSKKN</sequence>
<evidence type="ECO:0000256" key="3">
    <source>
        <dbReference type="RuleBase" id="RU362028"/>
    </source>
</evidence>
<dbReference type="GO" id="GO:0003723">
    <property type="term" value="F:RNA binding"/>
    <property type="evidence" value="ECO:0007669"/>
    <property type="project" value="InterPro"/>
</dbReference>